<sequence length="164" mass="17687">MSTAAFLGLHPSPAVVSSTSELLSYPTFEPEASTSAVASQPRARETLQDRLYIGNLHPSVTEHTLIQVFSKFGKLSNLDFLFHKTGALKGKPRGYAFVEYVSSDDATRALAAAHGKLLHGRKLVVTHAHQAPLELGGAYLPRRAVNEAGRPTTLSLIKSSTAHR</sequence>
<name>A0ACB8QYD9_9AGAM</name>
<keyword evidence="2" id="KW-1185">Reference proteome</keyword>
<gene>
    <name evidence="1" type="ORF">K488DRAFT_41293</name>
</gene>
<dbReference type="EMBL" id="MU273472">
    <property type="protein sequence ID" value="KAI0036366.1"/>
    <property type="molecule type" value="Genomic_DNA"/>
</dbReference>
<comment type="caution">
    <text evidence="1">The sequence shown here is derived from an EMBL/GenBank/DDBJ whole genome shotgun (WGS) entry which is preliminary data.</text>
</comment>
<protein>
    <submittedName>
        <fullName evidence="1">Uncharacterized protein</fullName>
    </submittedName>
</protein>
<proteinExistence type="predicted"/>
<dbReference type="Proteomes" id="UP000814128">
    <property type="component" value="Unassembled WGS sequence"/>
</dbReference>
<evidence type="ECO:0000313" key="1">
    <source>
        <dbReference type="EMBL" id="KAI0036366.1"/>
    </source>
</evidence>
<evidence type="ECO:0000313" key="2">
    <source>
        <dbReference type="Proteomes" id="UP000814128"/>
    </source>
</evidence>
<organism evidence="1 2">
    <name type="scientific">Vararia minispora EC-137</name>
    <dbReference type="NCBI Taxonomy" id="1314806"/>
    <lineage>
        <taxon>Eukaryota</taxon>
        <taxon>Fungi</taxon>
        <taxon>Dikarya</taxon>
        <taxon>Basidiomycota</taxon>
        <taxon>Agaricomycotina</taxon>
        <taxon>Agaricomycetes</taxon>
        <taxon>Russulales</taxon>
        <taxon>Lachnocladiaceae</taxon>
        <taxon>Vararia</taxon>
    </lineage>
</organism>
<accession>A0ACB8QYD9</accession>
<reference evidence="1" key="2">
    <citation type="journal article" date="2022" name="New Phytol.">
        <title>Evolutionary transition to the ectomycorrhizal habit in the genomes of a hyperdiverse lineage of mushroom-forming fungi.</title>
        <authorList>
            <person name="Looney B."/>
            <person name="Miyauchi S."/>
            <person name="Morin E."/>
            <person name="Drula E."/>
            <person name="Courty P.E."/>
            <person name="Kohler A."/>
            <person name="Kuo A."/>
            <person name="LaButti K."/>
            <person name="Pangilinan J."/>
            <person name="Lipzen A."/>
            <person name="Riley R."/>
            <person name="Andreopoulos W."/>
            <person name="He G."/>
            <person name="Johnson J."/>
            <person name="Nolan M."/>
            <person name="Tritt A."/>
            <person name="Barry K.W."/>
            <person name="Grigoriev I.V."/>
            <person name="Nagy L.G."/>
            <person name="Hibbett D."/>
            <person name="Henrissat B."/>
            <person name="Matheny P.B."/>
            <person name="Labbe J."/>
            <person name="Martin F.M."/>
        </authorList>
    </citation>
    <scope>NUCLEOTIDE SEQUENCE</scope>
    <source>
        <strain evidence="1">EC-137</strain>
    </source>
</reference>
<reference evidence="1" key="1">
    <citation type="submission" date="2021-02" db="EMBL/GenBank/DDBJ databases">
        <authorList>
            <consortium name="DOE Joint Genome Institute"/>
            <person name="Ahrendt S."/>
            <person name="Looney B.P."/>
            <person name="Miyauchi S."/>
            <person name="Morin E."/>
            <person name="Drula E."/>
            <person name="Courty P.E."/>
            <person name="Chicoki N."/>
            <person name="Fauchery L."/>
            <person name="Kohler A."/>
            <person name="Kuo A."/>
            <person name="Labutti K."/>
            <person name="Pangilinan J."/>
            <person name="Lipzen A."/>
            <person name="Riley R."/>
            <person name="Andreopoulos W."/>
            <person name="He G."/>
            <person name="Johnson J."/>
            <person name="Barry K.W."/>
            <person name="Grigoriev I.V."/>
            <person name="Nagy L."/>
            <person name="Hibbett D."/>
            <person name="Henrissat B."/>
            <person name="Matheny P.B."/>
            <person name="Labbe J."/>
            <person name="Martin F."/>
        </authorList>
    </citation>
    <scope>NUCLEOTIDE SEQUENCE</scope>
    <source>
        <strain evidence="1">EC-137</strain>
    </source>
</reference>